<evidence type="ECO:0000256" key="1">
    <source>
        <dbReference type="SAM" id="MobiDB-lite"/>
    </source>
</evidence>
<organism evidence="2">
    <name type="scientific">Siphoviridae sp. ctlQ13</name>
    <dbReference type="NCBI Taxonomy" id="2825648"/>
    <lineage>
        <taxon>Viruses</taxon>
        <taxon>Duplodnaviria</taxon>
        <taxon>Heunggongvirae</taxon>
        <taxon>Uroviricota</taxon>
        <taxon>Caudoviricetes</taxon>
    </lineage>
</organism>
<dbReference type="EMBL" id="BK015619">
    <property type="protein sequence ID" value="DAE16268.1"/>
    <property type="molecule type" value="Genomic_DNA"/>
</dbReference>
<feature type="compositionally biased region" description="Basic and acidic residues" evidence="1">
    <location>
        <begin position="43"/>
        <end position="75"/>
    </location>
</feature>
<proteinExistence type="predicted"/>
<name>A0A8S5QCK3_9CAUD</name>
<evidence type="ECO:0008006" key="3">
    <source>
        <dbReference type="Google" id="ProtNLM"/>
    </source>
</evidence>
<accession>A0A8S5QCK3</accession>
<feature type="region of interest" description="Disordered" evidence="1">
    <location>
        <begin position="1"/>
        <end position="75"/>
    </location>
</feature>
<evidence type="ECO:0000313" key="2">
    <source>
        <dbReference type="EMBL" id="DAE16268.1"/>
    </source>
</evidence>
<reference evidence="2" key="1">
    <citation type="journal article" date="2021" name="Proc. Natl. Acad. Sci. U.S.A.">
        <title>A Catalog of Tens of Thousands of Viruses from Human Metagenomes Reveals Hidden Associations with Chronic Diseases.</title>
        <authorList>
            <person name="Tisza M.J."/>
            <person name="Buck C.B."/>
        </authorList>
    </citation>
    <scope>NUCLEOTIDE SEQUENCE</scope>
    <source>
        <strain evidence="2">CtlQ13</strain>
    </source>
</reference>
<protein>
    <recommendedName>
        <fullName evidence="3">DUF4355 domain-containing protein</fullName>
    </recommendedName>
</protein>
<sequence length="148" mass="16776">MPDTTEQEQVQETTEEVKEEAAQLDETDTVDYWKAQARKWEKRSKENSKATEELAEAQKRAQEAEDAVKGYKTREEQASMKRKIASEFNVPEELVVGSTEEDMRQFAEVLVKHLKPKSGVKAPHPGKFTTEAGDNSAKAEFARQLFGN</sequence>